<dbReference type="RefSeq" id="XP_062650342.1">
    <property type="nucleotide sequence ID" value="XM_062786744.1"/>
</dbReference>
<name>A0AAN6U7Q8_9PEZI</name>
<dbReference type="GeneID" id="87823512"/>
<feature type="transmembrane region" description="Helical" evidence="1">
    <location>
        <begin position="17"/>
        <end position="42"/>
    </location>
</feature>
<evidence type="ECO:0000256" key="1">
    <source>
        <dbReference type="SAM" id="Phobius"/>
    </source>
</evidence>
<keyword evidence="1" id="KW-1133">Transmembrane helix</keyword>
<keyword evidence="3" id="KW-1185">Reference proteome</keyword>
<organism evidence="2 3">
    <name type="scientific">Parathielavia appendiculata</name>
    <dbReference type="NCBI Taxonomy" id="2587402"/>
    <lineage>
        <taxon>Eukaryota</taxon>
        <taxon>Fungi</taxon>
        <taxon>Dikarya</taxon>
        <taxon>Ascomycota</taxon>
        <taxon>Pezizomycotina</taxon>
        <taxon>Sordariomycetes</taxon>
        <taxon>Sordariomycetidae</taxon>
        <taxon>Sordariales</taxon>
        <taxon>Chaetomiaceae</taxon>
        <taxon>Parathielavia</taxon>
    </lineage>
</organism>
<accession>A0AAN6U7Q8</accession>
<sequence>MDPLSFTVSFPDSVSHLYWGMILTLLCVITSSTNALQILFLANQTCLRATKPSGRDPGRAECRLLRNRTRDQAVSGSIAHDQAMSLQGHVCLRARHIT</sequence>
<proteinExistence type="predicted"/>
<keyword evidence="1" id="KW-0472">Membrane</keyword>
<protein>
    <submittedName>
        <fullName evidence="2">Uncharacterized protein</fullName>
    </submittedName>
</protein>
<reference evidence="2" key="2">
    <citation type="submission" date="2023-05" db="EMBL/GenBank/DDBJ databases">
        <authorList>
            <consortium name="Lawrence Berkeley National Laboratory"/>
            <person name="Steindorff A."/>
            <person name="Hensen N."/>
            <person name="Bonometti L."/>
            <person name="Westerberg I."/>
            <person name="Brannstrom I.O."/>
            <person name="Guillou S."/>
            <person name="Cros-Aarteil S."/>
            <person name="Calhoun S."/>
            <person name="Haridas S."/>
            <person name="Kuo A."/>
            <person name="Mondo S."/>
            <person name="Pangilinan J."/>
            <person name="Riley R."/>
            <person name="Labutti K."/>
            <person name="Andreopoulos B."/>
            <person name="Lipzen A."/>
            <person name="Chen C."/>
            <person name="Yanf M."/>
            <person name="Daum C."/>
            <person name="Ng V."/>
            <person name="Clum A."/>
            <person name="Ohm R."/>
            <person name="Martin F."/>
            <person name="Silar P."/>
            <person name="Natvig D."/>
            <person name="Lalanne C."/>
            <person name="Gautier V."/>
            <person name="Ament-Velasquez S.L."/>
            <person name="Kruys A."/>
            <person name="Hutchinson M.I."/>
            <person name="Powell A.J."/>
            <person name="Barry K."/>
            <person name="Miller A.N."/>
            <person name="Grigoriev I.V."/>
            <person name="Debuchy R."/>
            <person name="Gladieux P."/>
            <person name="Thoren M.H."/>
            <person name="Johannesson H."/>
        </authorList>
    </citation>
    <scope>NUCLEOTIDE SEQUENCE</scope>
    <source>
        <strain evidence="2">CBS 731.68</strain>
    </source>
</reference>
<reference evidence="2" key="1">
    <citation type="journal article" date="2023" name="Mol. Phylogenet. Evol.">
        <title>Genome-scale phylogeny and comparative genomics of the fungal order Sordariales.</title>
        <authorList>
            <person name="Hensen N."/>
            <person name="Bonometti L."/>
            <person name="Westerberg I."/>
            <person name="Brannstrom I.O."/>
            <person name="Guillou S."/>
            <person name="Cros-Aarteil S."/>
            <person name="Calhoun S."/>
            <person name="Haridas S."/>
            <person name="Kuo A."/>
            <person name="Mondo S."/>
            <person name="Pangilinan J."/>
            <person name="Riley R."/>
            <person name="LaButti K."/>
            <person name="Andreopoulos B."/>
            <person name="Lipzen A."/>
            <person name="Chen C."/>
            <person name="Yan M."/>
            <person name="Daum C."/>
            <person name="Ng V."/>
            <person name="Clum A."/>
            <person name="Steindorff A."/>
            <person name="Ohm R.A."/>
            <person name="Martin F."/>
            <person name="Silar P."/>
            <person name="Natvig D.O."/>
            <person name="Lalanne C."/>
            <person name="Gautier V."/>
            <person name="Ament-Velasquez S.L."/>
            <person name="Kruys A."/>
            <person name="Hutchinson M.I."/>
            <person name="Powell A.J."/>
            <person name="Barry K."/>
            <person name="Miller A.N."/>
            <person name="Grigoriev I.V."/>
            <person name="Debuchy R."/>
            <person name="Gladieux P."/>
            <person name="Hiltunen Thoren M."/>
            <person name="Johannesson H."/>
        </authorList>
    </citation>
    <scope>NUCLEOTIDE SEQUENCE</scope>
    <source>
        <strain evidence="2">CBS 731.68</strain>
    </source>
</reference>
<dbReference type="Proteomes" id="UP001302602">
    <property type="component" value="Unassembled WGS sequence"/>
</dbReference>
<evidence type="ECO:0000313" key="3">
    <source>
        <dbReference type="Proteomes" id="UP001302602"/>
    </source>
</evidence>
<dbReference type="AlphaFoldDB" id="A0AAN6U7Q8"/>
<gene>
    <name evidence="2" type="ORF">N657DRAFT_313002</name>
</gene>
<keyword evidence="1" id="KW-0812">Transmembrane</keyword>
<evidence type="ECO:0000313" key="2">
    <source>
        <dbReference type="EMBL" id="KAK4126571.1"/>
    </source>
</evidence>
<dbReference type="EMBL" id="MU853225">
    <property type="protein sequence ID" value="KAK4126571.1"/>
    <property type="molecule type" value="Genomic_DNA"/>
</dbReference>
<comment type="caution">
    <text evidence="2">The sequence shown here is derived from an EMBL/GenBank/DDBJ whole genome shotgun (WGS) entry which is preliminary data.</text>
</comment>